<dbReference type="SUPFAM" id="SSF51445">
    <property type="entry name" value="(Trans)glycosidases"/>
    <property type="match status" value="1"/>
</dbReference>
<evidence type="ECO:0000313" key="3">
    <source>
        <dbReference type="Proteomes" id="UP000243739"/>
    </source>
</evidence>
<dbReference type="OrthoDB" id="2080590at2"/>
<feature type="domain" description="Rv2525c-like glycoside hydrolase-like" evidence="1">
    <location>
        <begin position="31"/>
        <end position="143"/>
    </location>
</feature>
<dbReference type="InterPro" id="IPR017853">
    <property type="entry name" value="GH"/>
</dbReference>
<gene>
    <name evidence="2" type="ORF">BHF71_07750</name>
</gene>
<dbReference type="Pfam" id="PF08924">
    <property type="entry name" value="Rv2525c_GlyHyd-like"/>
    <property type="match status" value="1"/>
</dbReference>
<evidence type="ECO:0000259" key="1">
    <source>
        <dbReference type="Pfam" id="PF08924"/>
    </source>
</evidence>
<organism evidence="2 3">
    <name type="scientific">Vulcanibacillus modesticaldus</name>
    <dbReference type="NCBI Taxonomy" id="337097"/>
    <lineage>
        <taxon>Bacteria</taxon>
        <taxon>Bacillati</taxon>
        <taxon>Bacillota</taxon>
        <taxon>Bacilli</taxon>
        <taxon>Bacillales</taxon>
        <taxon>Bacillaceae</taxon>
        <taxon>Vulcanibacillus</taxon>
    </lineage>
</organism>
<name>A0A1D2YVE9_9BACI</name>
<accession>A0A1D2YVE9</accession>
<dbReference type="AlphaFoldDB" id="A0A1D2YVE9"/>
<dbReference type="Gene3D" id="3.20.20.80">
    <property type="entry name" value="Glycosidases"/>
    <property type="match status" value="1"/>
</dbReference>
<evidence type="ECO:0000313" key="2">
    <source>
        <dbReference type="EMBL" id="OEF99712.1"/>
    </source>
</evidence>
<dbReference type="RefSeq" id="WP_069656433.1">
    <property type="nucleotide sequence ID" value="NZ_MIJF01000015.1"/>
</dbReference>
<protein>
    <recommendedName>
        <fullName evidence="1">Rv2525c-like glycoside hydrolase-like domain-containing protein</fullName>
    </recommendedName>
</protein>
<reference evidence="2 3" key="1">
    <citation type="submission" date="2016-09" db="EMBL/GenBank/DDBJ databases">
        <title>Draft genome sequence for the type strain of Vulcanibacillus modesticaldus BR, a strictly anaerobic, moderately thermophilic, and nitrate-reducing bacterium from deep sea-hydrothermal vents of the Mid-Atlantic Ridge.</title>
        <authorList>
            <person name="Abin C.A."/>
            <person name="Hollibaugh J.T."/>
        </authorList>
    </citation>
    <scope>NUCLEOTIDE SEQUENCE [LARGE SCALE GENOMIC DNA]</scope>
    <source>
        <strain evidence="2 3">BR</strain>
    </source>
</reference>
<sequence length="216" mass="24920">MAIYIWGVDSASKVTDTLYDCVVKNYGKPKFWGRYLISIKNVSDGLTLEEVKYLHQKGIKIIPIYNKFKEAIGYKKGQIVARNAIFNAQRFAVPKGTFIFANIENFFKVDESWIRGWVDTFYPSGYRPGLYVDPTKGDFSTAYCEAIKKNEKVKVQTILWSAEPEPGVSKEKEAPKFNPSFPPCDANVWAWQYGRDSKECHIDTNLIDKRLYNNLW</sequence>
<dbReference type="InterPro" id="IPR015020">
    <property type="entry name" value="Rv2525c-like_Glyco_Hydro-like"/>
</dbReference>
<comment type="caution">
    <text evidence="2">The sequence shown here is derived from an EMBL/GenBank/DDBJ whole genome shotgun (WGS) entry which is preliminary data.</text>
</comment>
<proteinExistence type="predicted"/>
<dbReference type="EMBL" id="MIJF01000015">
    <property type="protein sequence ID" value="OEF99712.1"/>
    <property type="molecule type" value="Genomic_DNA"/>
</dbReference>
<dbReference type="Proteomes" id="UP000243739">
    <property type="component" value="Unassembled WGS sequence"/>
</dbReference>
<keyword evidence="3" id="KW-1185">Reference proteome</keyword>